<sequence>MRRLFALLASLFLLAGLVNGSVIHAAETSGHGVASSWLHADDEHDHSAPADADVERPAPGEPETGIDHGVPHGGHGCHGHDLGAQFAFARQSALRPLPAAPGMTPARLLDQQLAARMLRPPIA</sequence>
<dbReference type="EMBL" id="JBDIZK010000001">
    <property type="protein sequence ID" value="MEN3745714.1"/>
    <property type="molecule type" value="Genomic_DNA"/>
</dbReference>
<keyword evidence="4" id="KW-1185">Reference proteome</keyword>
<feature type="chain" id="PRO_5045649499" description="Cobalt transporter" evidence="2">
    <location>
        <begin position="26"/>
        <end position="123"/>
    </location>
</feature>
<evidence type="ECO:0000256" key="2">
    <source>
        <dbReference type="SAM" id="SignalP"/>
    </source>
</evidence>
<proteinExistence type="predicted"/>
<feature type="signal peptide" evidence="2">
    <location>
        <begin position="1"/>
        <end position="25"/>
    </location>
</feature>
<keyword evidence="2" id="KW-0732">Signal</keyword>
<comment type="caution">
    <text evidence="3">The sequence shown here is derived from an EMBL/GenBank/DDBJ whole genome shotgun (WGS) entry which is preliminary data.</text>
</comment>
<dbReference type="Proteomes" id="UP001427805">
    <property type="component" value="Unassembled WGS sequence"/>
</dbReference>
<gene>
    <name evidence="3" type="ORF">TPR58_00940</name>
</gene>
<protein>
    <recommendedName>
        <fullName evidence="5">Cobalt transporter</fullName>
    </recommendedName>
</protein>
<evidence type="ECO:0000256" key="1">
    <source>
        <dbReference type="SAM" id="MobiDB-lite"/>
    </source>
</evidence>
<organism evidence="3 4">
    <name type="scientific">Sphingomonas rustica</name>
    <dbReference type="NCBI Taxonomy" id="3103142"/>
    <lineage>
        <taxon>Bacteria</taxon>
        <taxon>Pseudomonadati</taxon>
        <taxon>Pseudomonadota</taxon>
        <taxon>Alphaproteobacteria</taxon>
        <taxon>Sphingomonadales</taxon>
        <taxon>Sphingomonadaceae</taxon>
        <taxon>Sphingomonas</taxon>
    </lineage>
</organism>
<dbReference type="RefSeq" id="WP_346244722.1">
    <property type="nucleotide sequence ID" value="NZ_JBDIZK010000001.1"/>
</dbReference>
<accession>A0ABV0B296</accession>
<evidence type="ECO:0000313" key="3">
    <source>
        <dbReference type="EMBL" id="MEN3745714.1"/>
    </source>
</evidence>
<evidence type="ECO:0008006" key="5">
    <source>
        <dbReference type="Google" id="ProtNLM"/>
    </source>
</evidence>
<name>A0ABV0B296_9SPHN</name>
<reference evidence="3 4" key="1">
    <citation type="submission" date="2024-05" db="EMBL/GenBank/DDBJ databases">
        <title>Sphingomonas sp. HF-S3 16S ribosomal RNA gene Genome sequencing and assembly.</title>
        <authorList>
            <person name="Lee H."/>
        </authorList>
    </citation>
    <scope>NUCLEOTIDE SEQUENCE [LARGE SCALE GENOMIC DNA]</scope>
    <source>
        <strain evidence="3 4">HF-S3</strain>
    </source>
</reference>
<feature type="compositionally biased region" description="Basic and acidic residues" evidence="1">
    <location>
        <begin position="39"/>
        <end position="58"/>
    </location>
</feature>
<evidence type="ECO:0000313" key="4">
    <source>
        <dbReference type="Proteomes" id="UP001427805"/>
    </source>
</evidence>
<feature type="region of interest" description="Disordered" evidence="1">
    <location>
        <begin position="36"/>
        <end position="78"/>
    </location>
</feature>